<dbReference type="Pfam" id="PF14107">
    <property type="entry name" value="DUF4280"/>
    <property type="match status" value="1"/>
</dbReference>
<reference evidence="1 2" key="1">
    <citation type="submission" date="2016-12" db="EMBL/GenBank/DDBJ databases">
        <authorList>
            <person name="Song W.-J."/>
            <person name="Kurnit D.M."/>
        </authorList>
    </citation>
    <scope>NUCLEOTIDE SEQUENCE [LARGE SCALE GENOMIC DNA]</scope>
    <source>
        <strain evidence="1 2">CECT 9026</strain>
    </source>
</reference>
<evidence type="ECO:0000313" key="2">
    <source>
        <dbReference type="Proteomes" id="UP000184774"/>
    </source>
</evidence>
<sequence length="131" mass="13487">MAQAVAMGAVLQCSCGMTPSTMIVTPENKVMQNTPMANIMDHIPFKNILPFGLCNSPANPAVAAATAAAFGVLTPMPCVPSIPAPWIPSAPTVLLANKPILTDNSKLMCMWAGVISVTSPGQIPVQVKSAG</sequence>
<evidence type="ECO:0000313" key="1">
    <source>
        <dbReference type="EMBL" id="SIO93973.1"/>
    </source>
</evidence>
<dbReference type="Proteomes" id="UP000184774">
    <property type="component" value="Unassembled WGS sequence"/>
</dbReference>
<proteinExistence type="predicted"/>
<dbReference type="OrthoDB" id="4825649at2"/>
<protein>
    <recommendedName>
        <fullName evidence="3">DUF4280 domain-containing protein</fullName>
    </recommendedName>
</protein>
<dbReference type="EMBL" id="FSSB01000010">
    <property type="protein sequence ID" value="SIO93973.1"/>
    <property type="molecule type" value="Genomic_DNA"/>
</dbReference>
<organism evidence="1 2">
    <name type="scientific">Vibrio spartinae</name>
    <dbReference type="NCBI Taxonomy" id="1918945"/>
    <lineage>
        <taxon>Bacteria</taxon>
        <taxon>Pseudomonadati</taxon>
        <taxon>Pseudomonadota</taxon>
        <taxon>Gammaproteobacteria</taxon>
        <taxon>Vibrionales</taxon>
        <taxon>Vibrionaceae</taxon>
        <taxon>Vibrio</taxon>
    </lineage>
</organism>
<gene>
    <name evidence="1" type="ORF">VSP9026_01654</name>
</gene>
<evidence type="ECO:0008006" key="3">
    <source>
        <dbReference type="Google" id="ProtNLM"/>
    </source>
</evidence>
<dbReference type="InterPro" id="IPR025460">
    <property type="entry name" value="DUF4280"/>
</dbReference>
<dbReference type="RefSeq" id="WP_074372528.1">
    <property type="nucleotide sequence ID" value="NZ_AP024907.1"/>
</dbReference>
<name>A0A1N6M3F5_9VIBR</name>
<accession>A0A1N6M3F5</accession>
<dbReference type="AlphaFoldDB" id="A0A1N6M3F5"/>